<comment type="caution">
    <text evidence="2">The sequence shown here is derived from an EMBL/GenBank/DDBJ whole genome shotgun (WGS) entry which is preliminary data.</text>
</comment>
<sequence>MMSHPATPSKAYIPARMAQPPASPGMYMPTPPPGLSAARPPDNATVCTPNGNAGAAPSAGTGTQLQPRVPLIVGRRLLLFCSCWDDPSGGGCAGCDCSCRDCGN</sequence>
<protein>
    <submittedName>
        <fullName evidence="2">Uncharacterized protein</fullName>
    </submittedName>
</protein>
<evidence type="ECO:0000313" key="3">
    <source>
        <dbReference type="Proteomes" id="UP001221757"/>
    </source>
</evidence>
<feature type="region of interest" description="Disordered" evidence="1">
    <location>
        <begin position="1"/>
        <end position="64"/>
    </location>
</feature>
<gene>
    <name evidence="2" type="ORF">B0H17DRAFT_1211544</name>
</gene>
<dbReference type="AlphaFoldDB" id="A0AAD7CU26"/>
<evidence type="ECO:0000313" key="2">
    <source>
        <dbReference type="EMBL" id="KAJ7663605.1"/>
    </source>
</evidence>
<proteinExistence type="predicted"/>
<keyword evidence="3" id="KW-1185">Reference proteome</keyword>
<organism evidence="2 3">
    <name type="scientific">Mycena rosella</name>
    <name type="common">Pink bonnet</name>
    <name type="synonym">Agaricus rosellus</name>
    <dbReference type="NCBI Taxonomy" id="1033263"/>
    <lineage>
        <taxon>Eukaryota</taxon>
        <taxon>Fungi</taxon>
        <taxon>Dikarya</taxon>
        <taxon>Basidiomycota</taxon>
        <taxon>Agaricomycotina</taxon>
        <taxon>Agaricomycetes</taxon>
        <taxon>Agaricomycetidae</taxon>
        <taxon>Agaricales</taxon>
        <taxon>Marasmiineae</taxon>
        <taxon>Mycenaceae</taxon>
        <taxon>Mycena</taxon>
    </lineage>
</organism>
<dbReference type="Proteomes" id="UP001221757">
    <property type="component" value="Unassembled WGS sequence"/>
</dbReference>
<dbReference type="EMBL" id="JARKIE010000230">
    <property type="protein sequence ID" value="KAJ7663605.1"/>
    <property type="molecule type" value="Genomic_DNA"/>
</dbReference>
<accession>A0AAD7CU26</accession>
<feature type="compositionally biased region" description="Low complexity" evidence="1">
    <location>
        <begin position="48"/>
        <end position="63"/>
    </location>
</feature>
<name>A0AAD7CU26_MYCRO</name>
<evidence type="ECO:0000256" key="1">
    <source>
        <dbReference type="SAM" id="MobiDB-lite"/>
    </source>
</evidence>
<reference evidence="2" key="1">
    <citation type="submission" date="2023-03" db="EMBL/GenBank/DDBJ databases">
        <title>Massive genome expansion in bonnet fungi (Mycena s.s.) driven by repeated elements and novel gene families across ecological guilds.</title>
        <authorList>
            <consortium name="Lawrence Berkeley National Laboratory"/>
            <person name="Harder C.B."/>
            <person name="Miyauchi S."/>
            <person name="Viragh M."/>
            <person name="Kuo A."/>
            <person name="Thoen E."/>
            <person name="Andreopoulos B."/>
            <person name="Lu D."/>
            <person name="Skrede I."/>
            <person name="Drula E."/>
            <person name="Henrissat B."/>
            <person name="Morin E."/>
            <person name="Kohler A."/>
            <person name="Barry K."/>
            <person name="LaButti K."/>
            <person name="Morin E."/>
            <person name="Salamov A."/>
            <person name="Lipzen A."/>
            <person name="Mereny Z."/>
            <person name="Hegedus B."/>
            <person name="Baldrian P."/>
            <person name="Stursova M."/>
            <person name="Weitz H."/>
            <person name="Taylor A."/>
            <person name="Grigoriev I.V."/>
            <person name="Nagy L.G."/>
            <person name="Martin F."/>
            <person name="Kauserud H."/>
        </authorList>
    </citation>
    <scope>NUCLEOTIDE SEQUENCE</scope>
    <source>
        <strain evidence="2">CBHHK067</strain>
    </source>
</reference>